<protein>
    <submittedName>
        <fullName evidence="2">TolC family protein</fullName>
    </submittedName>
</protein>
<keyword evidence="1" id="KW-0732">Signal</keyword>
<reference evidence="3" key="1">
    <citation type="journal article" date="2019" name="Int. J. Syst. Evol. Microbiol.">
        <title>The Global Catalogue of Microorganisms (GCM) 10K type strain sequencing project: providing services to taxonomists for standard genome sequencing and annotation.</title>
        <authorList>
            <consortium name="The Broad Institute Genomics Platform"/>
            <consortium name="The Broad Institute Genome Sequencing Center for Infectious Disease"/>
            <person name="Wu L."/>
            <person name="Ma J."/>
        </authorList>
    </citation>
    <scope>NUCLEOTIDE SEQUENCE [LARGE SCALE GENOMIC DNA]</scope>
    <source>
        <strain evidence="3">JCM 17555</strain>
    </source>
</reference>
<name>A0ABP7NHI1_9GAMM</name>
<organism evidence="2 3">
    <name type="scientific">Allohahella marinimesophila</name>
    <dbReference type="NCBI Taxonomy" id="1054972"/>
    <lineage>
        <taxon>Bacteria</taxon>
        <taxon>Pseudomonadati</taxon>
        <taxon>Pseudomonadota</taxon>
        <taxon>Gammaproteobacteria</taxon>
        <taxon>Oceanospirillales</taxon>
        <taxon>Hahellaceae</taxon>
        <taxon>Allohahella</taxon>
    </lineage>
</organism>
<dbReference type="SUPFAM" id="SSF56954">
    <property type="entry name" value="Outer membrane efflux proteins (OEP)"/>
    <property type="match status" value="1"/>
</dbReference>
<evidence type="ECO:0000313" key="2">
    <source>
        <dbReference type="EMBL" id="GAA3947366.1"/>
    </source>
</evidence>
<keyword evidence="3" id="KW-1185">Reference proteome</keyword>
<proteinExistence type="predicted"/>
<dbReference type="EMBL" id="BAABBO010000001">
    <property type="protein sequence ID" value="GAA3947366.1"/>
    <property type="molecule type" value="Genomic_DNA"/>
</dbReference>
<evidence type="ECO:0000313" key="3">
    <source>
        <dbReference type="Proteomes" id="UP001501337"/>
    </source>
</evidence>
<dbReference type="InterPro" id="IPR010131">
    <property type="entry name" value="MdtP/NodT-like"/>
</dbReference>
<dbReference type="PANTHER" id="PTHR30203:SF24">
    <property type="entry name" value="BLR4935 PROTEIN"/>
    <property type="match status" value="1"/>
</dbReference>
<dbReference type="Proteomes" id="UP001501337">
    <property type="component" value="Unassembled WGS sequence"/>
</dbReference>
<feature type="signal peptide" evidence="1">
    <location>
        <begin position="1"/>
        <end position="20"/>
    </location>
</feature>
<dbReference type="PANTHER" id="PTHR30203">
    <property type="entry name" value="OUTER MEMBRANE CATION EFFLUX PROTEIN"/>
    <property type="match status" value="1"/>
</dbReference>
<feature type="chain" id="PRO_5045511937" evidence="1">
    <location>
        <begin position="21"/>
        <end position="469"/>
    </location>
</feature>
<dbReference type="Gene3D" id="1.20.1600.10">
    <property type="entry name" value="Outer membrane efflux proteins (OEP)"/>
    <property type="match status" value="1"/>
</dbReference>
<dbReference type="RefSeq" id="WP_344802600.1">
    <property type="nucleotide sequence ID" value="NZ_BAABBO010000001.1"/>
</dbReference>
<dbReference type="PROSITE" id="PS51257">
    <property type="entry name" value="PROKAR_LIPOPROTEIN"/>
    <property type="match status" value="1"/>
</dbReference>
<comment type="caution">
    <text evidence="2">The sequence shown here is derived from an EMBL/GenBank/DDBJ whole genome shotgun (WGS) entry which is preliminary data.</text>
</comment>
<gene>
    <name evidence="2" type="ORF">GCM10022278_03210</name>
</gene>
<sequence length="469" mass="51429">MTIRLSGLLLVALLGGCASVDIDESIQHTNEQAADFTGGQLQLAQTDDQRSTMQARADELLADPLGQDEAVRVALINSPRMQMLIAQYWSEAAEAAENGRIANPVFAFERIRLGGELEIARALSFGLVDVLTYPQRYSRAQRALASAQLGLTATVVEEVTEVRQAWVEAVGASERLEYAYQVFESAEASAELAQRMRAAGNFSELARARQQVFYSDAVTRLASARHQAIAAREALVQRLGLTEEQADRLVLPKRLPDIPQAPVQANTLENEALQKRLDVQIAKAGFEAAAEAQGLTLLTSFTDIEVAALRETVFEDGDRESAWGYEFELTLPIFNWGGMQREAMNARTLAAANSLEATLRSIGSDLREQYSAYRTAYDVARHYRTEVIPLRQKIMEESVLRYNGMIIGVFELLADHRQQVASVIGAIDATQNFWLADAALEATLIGRPTNLNTSLSIESNPAGGGDEAH</sequence>
<evidence type="ECO:0000256" key="1">
    <source>
        <dbReference type="SAM" id="SignalP"/>
    </source>
</evidence>
<accession>A0ABP7NHI1</accession>